<dbReference type="PROSITE" id="PS51898">
    <property type="entry name" value="TYR_RECOMBINASE"/>
    <property type="match status" value="1"/>
</dbReference>
<dbReference type="Gene3D" id="1.10.443.10">
    <property type="entry name" value="Intergrase catalytic core"/>
    <property type="match status" value="1"/>
</dbReference>
<evidence type="ECO:0000256" key="4">
    <source>
        <dbReference type="ARBA" id="ARBA00023172"/>
    </source>
</evidence>
<keyword evidence="3" id="KW-0238">DNA-binding</keyword>
<name>A0ABX0TPZ5_9SPHN</name>
<comment type="similarity">
    <text evidence="1">Belongs to the 'phage' integrase family.</text>
</comment>
<comment type="caution">
    <text evidence="6">The sequence shown here is derived from an EMBL/GenBank/DDBJ whole genome shotgun (WGS) entry which is preliminary data.</text>
</comment>
<dbReference type="PANTHER" id="PTHR30629:SF2">
    <property type="entry name" value="PROPHAGE INTEGRASE INTS-RELATED"/>
    <property type="match status" value="1"/>
</dbReference>
<dbReference type="InterPro" id="IPR053876">
    <property type="entry name" value="Phage_int_M"/>
</dbReference>
<dbReference type="Pfam" id="PF22022">
    <property type="entry name" value="Phage_int_M"/>
    <property type="match status" value="1"/>
</dbReference>
<dbReference type="InterPro" id="IPR050808">
    <property type="entry name" value="Phage_Integrase"/>
</dbReference>
<dbReference type="InterPro" id="IPR002104">
    <property type="entry name" value="Integrase_catalytic"/>
</dbReference>
<keyword evidence="7" id="KW-1185">Reference proteome</keyword>
<gene>
    <name evidence="6" type="ORF">FHS31_001202</name>
</gene>
<evidence type="ECO:0000259" key="5">
    <source>
        <dbReference type="PROSITE" id="PS51898"/>
    </source>
</evidence>
<dbReference type="InterPro" id="IPR013762">
    <property type="entry name" value="Integrase-like_cat_sf"/>
</dbReference>
<dbReference type="InterPro" id="IPR038488">
    <property type="entry name" value="Integrase_DNA-bd_sf"/>
</dbReference>
<feature type="domain" description="Tyr recombinase" evidence="5">
    <location>
        <begin position="194"/>
        <end position="371"/>
    </location>
</feature>
<dbReference type="Gene3D" id="3.30.160.390">
    <property type="entry name" value="Integrase, DNA-binding domain"/>
    <property type="match status" value="1"/>
</dbReference>
<dbReference type="Pfam" id="PF13356">
    <property type="entry name" value="Arm-DNA-bind_3"/>
    <property type="match status" value="1"/>
</dbReference>
<dbReference type="InterPro" id="IPR011010">
    <property type="entry name" value="DNA_brk_join_enz"/>
</dbReference>
<dbReference type="Proteomes" id="UP000727456">
    <property type="component" value="Unassembled WGS sequence"/>
</dbReference>
<reference evidence="6 7" key="1">
    <citation type="submission" date="2020-03" db="EMBL/GenBank/DDBJ databases">
        <title>Genomic Encyclopedia of Type Strains, Phase III (KMG-III): the genomes of soil and plant-associated and newly described type strains.</title>
        <authorList>
            <person name="Whitman W."/>
        </authorList>
    </citation>
    <scope>NUCLEOTIDE SEQUENCE [LARGE SCALE GENOMIC DNA]</scope>
    <source>
        <strain evidence="6 7">CECT 8804</strain>
    </source>
</reference>
<dbReference type="PANTHER" id="PTHR30629">
    <property type="entry name" value="PROPHAGE INTEGRASE"/>
    <property type="match status" value="1"/>
</dbReference>
<evidence type="ECO:0000256" key="3">
    <source>
        <dbReference type="ARBA" id="ARBA00023125"/>
    </source>
</evidence>
<evidence type="ECO:0000256" key="1">
    <source>
        <dbReference type="ARBA" id="ARBA00008857"/>
    </source>
</evidence>
<dbReference type="CDD" id="cd00801">
    <property type="entry name" value="INT_P4_C"/>
    <property type="match status" value="1"/>
</dbReference>
<proteinExistence type="inferred from homology"/>
<dbReference type="InterPro" id="IPR025166">
    <property type="entry name" value="Integrase_DNA_bind_dom"/>
</dbReference>
<dbReference type="EMBL" id="JAAOZC010000002">
    <property type="protein sequence ID" value="NIJ07606.1"/>
    <property type="molecule type" value="Genomic_DNA"/>
</dbReference>
<dbReference type="InterPro" id="IPR010998">
    <property type="entry name" value="Integrase_recombinase_N"/>
</dbReference>
<sequence length="386" mass="44321">MRIAFTDKALSALKPKADRYEMQDTYCLGLAVRVTPEGRKTFNVKYRYGLAQKRMSLGVYPRMSLADARVKAMEVMRHVDEGTDPAKRRQQTDLRVDAVVAEFITRYAKPRNRKWMESERILLREFVAVFGKKDIREVTRQDVIEIMDGAIERGAHYQANRILSNVRKLYNWTIERGIVERSPVVGLKAPTKEVARERMLDDIEIKAVLRACLNDTYPFRQFVPLLLATGQRRGEMANMRWSELDLAKKTWRIPSERSKNGKAHVVPLSAYALDLIAEVPRFLDCDYVFTTTRRSPVSGFSKALRRLWLATGSDDWRYHDLRRTAASGMASLEVDPHVIEKILNHMTGKIAGIARVYNVYNYLKEAREALECWGTVLGDMARGEGS</sequence>
<dbReference type="SUPFAM" id="SSF56349">
    <property type="entry name" value="DNA breaking-rejoining enzymes"/>
    <property type="match status" value="1"/>
</dbReference>
<dbReference type="Gene3D" id="1.10.150.130">
    <property type="match status" value="1"/>
</dbReference>
<evidence type="ECO:0000313" key="7">
    <source>
        <dbReference type="Proteomes" id="UP000727456"/>
    </source>
</evidence>
<evidence type="ECO:0000256" key="2">
    <source>
        <dbReference type="ARBA" id="ARBA00022908"/>
    </source>
</evidence>
<evidence type="ECO:0000313" key="6">
    <source>
        <dbReference type="EMBL" id="NIJ07606.1"/>
    </source>
</evidence>
<protein>
    <submittedName>
        <fullName evidence="6">Integrase</fullName>
    </submittedName>
</protein>
<accession>A0ABX0TPZ5</accession>
<organism evidence="6 7">
    <name type="scientific">Sphingomonas vulcanisoli</name>
    <dbReference type="NCBI Taxonomy" id="1658060"/>
    <lineage>
        <taxon>Bacteria</taxon>
        <taxon>Pseudomonadati</taxon>
        <taxon>Pseudomonadota</taxon>
        <taxon>Alphaproteobacteria</taxon>
        <taxon>Sphingomonadales</taxon>
        <taxon>Sphingomonadaceae</taxon>
        <taxon>Sphingomonas</taxon>
    </lineage>
</organism>
<dbReference type="Pfam" id="PF00589">
    <property type="entry name" value="Phage_integrase"/>
    <property type="match status" value="1"/>
</dbReference>
<keyword evidence="4" id="KW-0233">DNA recombination</keyword>
<dbReference type="RefSeq" id="WP_167072456.1">
    <property type="nucleotide sequence ID" value="NZ_JAAOZC010000002.1"/>
</dbReference>
<keyword evidence="2" id="KW-0229">DNA integration</keyword>